<feature type="compositionally biased region" description="Basic and acidic residues" evidence="1">
    <location>
        <begin position="100"/>
        <end position="121"/>
    </location>
</feature>
<dbReference type="EMBL" id="BAAASZ010000016">
    <property type="protein sequence ID" value="GAA2434429.1"/>
    <property type="molecule type" value="Genomic_DNA"/>
</dbReference>
<feature type="region of interest" description="Disordered" evidence="1">
    <location>
        <begin position="100"/>
        <end position="128"/>
    </location>
</feature>
<accession>A0ABN3JQD0</accession>
<proteinExistence type="predicted"/>
<organism evidence="3 4">
    <name type="scientific">Streptomyces macrosporus</name>
    <dbReference type="NCBI Taxonomy" id="44032"/>
    <lineage>
        <taxon>Bacteria</taxon>
        <taxon>Bacillati</taxon>
        <taxon>Actinomycetota</taxon>
        <taxon>Actinomycetes</taxon>
        <taxon>Kitasatosporales</taxon>
        <taxon>Streptomycetaceae</taxon>
        <taxon>Streptomyces</taxon>
    </lineage>
</organism>
<comment type="caution">
    <text evidence="3">The sequence shown here is derived from an EMBL/GenBank/DDBJ whole genome shotgun (WGS) entry which is preliminary data.</text>
</comment>
<protein>
    <submittedName>
        <fullName evidence="3">Uncharacterized protein</fullName>
    </submittedName>
</protein>
<name>A0ABN3JQD0_9ACTN</name>
<feature type="signal peptide" evidence="2">
    <location>
        <begin position="1"/>
        <end position="28"/>
    </location>
</feature>
<feature type="chain" id="PRO_5045390383" evidence="2">
    <location>
        <begin position="29"/>
        <end position="128"/>
    </location>
</feature>
<evidence type="ECO:0000256" key="2">
    <source>
        <dbReference type="SAM" id="SignalP"/>
    </source>
</evidence>
<dbReference type="Proteomes" id="UP001501638">
    <property type="component" value="Unassembled WGS sequence"/>
</dbReference>
<gene>
    <name evidence="3" type="ORF">GCM10010405_16800</name>
</gene>
<keyword evidence="2" id="KW-0732">Signal</keyword>
<reference evidence="3 4" key="1">
    <citation type="journal article" date="2019" name="Int. J. Syst. Evol. Microbiol.">
        <title>The Global Catalogue of Microorganisms (GCM) 10K type strain sequencing project: providing services to taxonomists for standard genome sequencing and annotation.</title>
        <authorList>
            <consortium name="The Broad Institute Genomics Platform"/>
            <consortium name="The Broad Institute Genome Sequencing Center for Infectious Disease"/>
            <person name="Wu L."/>
            <person name="Ma J."/>
        </authorList>
    </citation>
    <scope>NUCLEOTIDE SEQUENCE [LARGE SCALE GENOMIC DNA]</scope>
    <source>
        <strain evidence="3 4">JCM 6305</strain>
    </source>
</reference>
<evidence type="ECO:0000313" key="4">
    <source>
        <dbReference type="Proteomes" id="UP001501638"/>
    </source>
</evidence>
<sequence>MRNAVKCALAGGLLAAGALGPLCGAALAAPSPTAPRALVLAAAPERPEDGRTLTLVCASDAPGAPSGSALVCTRVDGAGDPAAPTHGGPAVGPVIVAVADDGRPGHARAGDRTGLPEDSSGRGEVPAS</sequence>
<evidence type="ECO:0000313" key="3">
    <source>
        <dbReference type="EMBL" id="GAA2434429.1"/>
    </source>
</evidence>
<keyword evidence="4" id="KW-1185">Reference proteome</keyword>
<evidence type="ECO:0000256" key="1">
    <source>
        <dbReference type="SAM" id="MobiDB-lite"/>
    </source>
</evidence>
<dbReference type="RefSeq" id="WP_344321494.1">
    <property type="nucleotide sequence ID" value="NZ_BAAASZ010000016.1"/>
</dbReference>